<sequence length="1111" mass="122664">MVTSNKLLHKKVVKMSEHNNSAVIPQRTLLGEVNEHITCPLCRGYYIDATTIVECLHSFCRSCIIKHLKVKSYCPVCEMMINSAKPNIKLDKALQDIVYKLVPGLFQKEMERRQQFYASRPGPAASATPEQRGEDTERVIFSPEDVISFSLEYSDATDTDSISSKSSDSNEPQPSPGLTRRYLQCPAVVNISHLKKFLSMKFDIDSTQFAIDILYKRVPLPDYYTLMDIAYIYNWKRNEPMRFFYQIIDYIAIRNRLFDINRKNLHFSDRKSSPASTEDTSISSPAINLNDQASEASSGTDSPMLSESQNKQVTDNGHDKLPHQNKNSNLSESNVQSLSKSDEDVEKSQFLNSFELTAKSNCLPLKTSPSKSSTNVEDVTSESTKNQISNTKLEDKYLKRKNQSPPVTPELKKLKIELEKAKISNYICSNLPAAGLPSSTNNTSKVDTDVKHKEQEEVPRGPHIAQSQTQPNASSTHSNQGKEVKPQQVSTIKQQVDTSALKRTAPPLQNNLSPKRKPNEIVQSLPPPSISQKLMPSQKPVVSKFDISSSLASAEAQKPITKKIPDLKPSVHMAQSTQHKTPPPVNKLRMDLLANNSDPTIDRSKILPQVKCSLGVPNPGQTSGNPLKSLFDSCKLNIPSSLSITLTDQKLDSRSLNEPISNESKKNVINKNLGTAAGNSNHKAPSPPVHNYIEILKLPDTDCKKPNKSEVNQESKSNSQNKTDTFTSQTKSNKPTETSAKGPIPNLKPISDTKLCKQTGNFSSPITFQQTFEQQVQSMQSDKKTKPKNKSQVPKLVPANPKSMSNVNKPNNPLSKPNTSNNTSPTENKTSTALDLSTAHNVQSQLSSQQTFDKTLETMQSIANLAKKQSLPSKGLPLNMTQSAVSANLSRSLPTGVSPLRIPTTSGLGQIKLDKPSLNTSQLQGNRQDLPKSNQIKPINSGSPTMSSSSYNIPPHVSPNPTQPIPRSQTRSPSSSPKLVIAEEKQASASTSDHTINQSNHISSTQLSSANMPKSESPKASPGPSKINSKHISKPLQPGKVSGIWQPLPPNLKSNPLINNPADFFSRQYLPKPMDINNANNWFRAQRQFELLKSMSNMAHQTPNDFTNKEK</sequence>
<protein>
    <submittedName>
        <fullName evidence="1">Uncharacterized protein</fullName>
    </submittedName>
</protein>
<keyword evidence="2" id="KW-1185">Reference proteome</keyword>
<proteinExistence type="predicted"/>
<dbReference type="Proteomes" id="UP000824533">
    <property type="component" value="Linkage Group LG04"/>
</dbReference>
<organism evidence="1 2">
    <name type="scientific">Dendrolimus kikuchii</name>
    <dbReference type="NCBI Taxonomy" id="765133"/>
    <lineage>
        <taxon>Eukaryota</taxon>
        <taxon>Metazoa</taxon>
        <taxon>Ecdysozoa</taxon>
        <taxon>Arthropoda</taxon>
        <taxon>Hexapoda</taxon>
        <taxon>Insecta</taxon>
        <taxon>Pterygota</taxon>
        <taxon>Neoptera</taxon>
        <taxon>Endopterygota</taxon>
        <taxon>Lepidoptera</taxon>
        <taxon>Glossata</taxon>
        <taxon>Ditrysia</taxon>
        <taxon>Bombycoidea</taxon>
        <taxon>Lasiocampidae</taxon>
        <taxon>Dendrolimus</taxon>
    </lineage>
</organism>
<accession>A0ACC1DCT0</accession>
<reference evidence="1 2" key="1">
    <citation type="journal article" date="2021" name="Front. Genet.">
        <title>Chromosome-Level Genome Assembly Reveals Significant Gene Expansion in the Toll and IMD Signaling Pathways of Dendrolimus kikuchii.</title>
        <authorList>
            <person name="Zhou J."/>
            <person name="Wu P."/>
            <person name="Xiong Z."/>
            <person name="Liu N."/>
            <person name="Zhao N."/>
            <person name="Ji M."/>
            <person name="Qiu Y."/>
            <person name="Yang B."/>
        </authorList>
    </citation>
    <scope>NUCLEOTIDE SEQUENCE [LARGE SCALE GENOMIC DNA]</scope>
    <source>
        <strain evidence="1">Ann1</strain>
    </source>
</reference>
<comment type="caution">
    <text evidence="1">The sequence shown here is derived from an EMBL/GenBank/DDBJ whole genome shotgun (WGS) entry which is preliminary data.</text>
</comment>
<name>A0ACC1DCT0_9NEOP</name>
<evidence type="ECO:0000313" key="1">
    <source>
        <dbReference type="EMBL" id="KAJ0181748.1"/>
    </source>
</evidence>
<gene>
    <name evidence="1" type="ORF">K1T71_002470</name>
</gene>
<dbReference type="EMBL" id="CM034390">
    <property type="protein sequence ID" value="KAJ0181748.1"/>
    <property type="molecule type" value="Genomic_DNA"/>
</dbReference>
<evidence type="ECO:0000313" key="2">
    <source>
        <dbReference type="Proteomes" id="UP000824533"/>
    </source>
</evidence>